<dbReference type="SUPFAM" id="SSF48173">
    <property type="entry name" value="Cryptochrome/photolyase FAD-binding domain"/>
    <property type="match status" value="1"/>
</dbReference>
<evidence type="ECO:0000256" key="3">
    <source>
        <dbReference type="ARBA" id="ARBA00022630"/>
    </source>
</evidence>
<evidence type="ECO:0000256" key="5">
    <source>
        <dbReference type="ARBA" id="ARBA00022991"/>
    </source>
</evidence>
<evidence type="ECO:0000256" key="1">
    <source>
        <dbReference type="ARBA" id="ARBA00005862"/>
    </source>
</evidence>
<dbReference type="InterPro" id="IPR014729">
    <property type="entry name" value="Rossmann-like_a/b/a_fold"/>
</dbReference>
<dbReference type="GO" id="GO:0003913">
    <property type="term" value="F:DNA photolyase activity"/>
    <property type="evidence" value="ECO:0007669"/>
    <property type="project" value="InterPro"/>
</dbReference>
<keyword evidence="3 6" id="KW-0285">Flavoprotein</keyword>
<dbReference type="PRINTS" id="PR00147">
    <property type="entry name" value="DNAPHOTLYASE"/>
</dbReference>
<evidence type="ECO:0000259" key="9">
    <source>
        <dbReference type="PROSITE" id="PS51645"/>
    </source>
</evidence>
<dbReference type="SUPFAM" id="SSF52425">
    <property type="entry name" value="Cryptochrome/photolyase, N-terminal domain"/>
    <property type="match status" value="1"/>
</dbReference>
<dbReference type="Gene3D" id="1.10.579.10">
    <property type="entry name" value="DNA Cyclobutane Dipyrimidine Photolyase, subunit A, domain 3"/>
    <property type="match status" value="1"/>
</dbReference>
<dbReference type="InterPro" id="IPR005101">
    <property type="entry name" value="Cryptochr/Photolyase_FAD-bd"/>
</dbReference>
<dbReference type="GO" id="GO:0071949">
    <property type="term" value="F:FAD binding"/>
    <property type="evidence" value="ECO:0007669"/>
    <property type="project" value="TreeGrafter"/>
</dbReference>
<feature type="site" description="Electron transfer via tryptophanyl radical" evidence="7">
    <location>
        <position position="318"/>
    </location>
</feature>
<organism evidence="10 11">
    <name type="scientific">Okeania hirsuta</name>
    <dbReference type="NCBI Taxonomy" id="1458930"/>
    <lineage>
        <taxon>Bacteria</taxon>
        <taxon>Bacillati</taxon>
        <taxon>Cyanobacteriota</taxon>
        <taxon>Cyanophyceae</taxon>
        <taxon>Oscillatoriophycideae</taxon>
        <taxon>Oscillatoriales</taxon>
        <taxon>Microcoleaceae</taxon>
        <taxon>Okeania</taxon>
    </lineage>
</organism>
<comment type="cofactor">
    <cofactor evidence="6 8">
        <name>FAD</name>
        <dbReference type="ChEBI" id="CHEBI:57692"/>
    </cofactor>
    <text evidence="6 8">Binds 1 FAD per subunit.</text>
</comment>
<dbReference type="PANTHER" id="PTHR11455">
    <property type="entry name" value="CRYPTOCHROME"/>
    <property type="match status" value="1"/>
</dbReference>
<keyword evidence="4 6" id="KW-0274">FAD</keyword>
<dbReference type="Gene3D" id="1.25.40.80">
    <property type="match status" value="1"/>
</dbReference>
<sequence length="500" mass="58506">MNQDRIILWYRNDLRIHDHEPLDQAIKTQAQIIPIYCFDPRQFGKTNFGFPKTGAFRAKFLIESIADLRNTLQKLGSNLIISQQKPEIAIPQLAQELKVKSVFFHREVTAEEIQVEIALHQALKQIGVKFQSFWGHTLYHPDDLPFEIKQLPEVFTSFRKEIEKKSTINPTFSTPKKLPFLPEVELGELPTLSKLNLELPPQDSRAVLVFRGGETAGKERVKNYFWQQDCLKVYKETRNGMLGANYSSKFSPWLALGCLSPRYIYEQVQEYEERRVKNNSTYWLIFELLWRDYFRFICQKHGNKVFYKSGLQGVAIPWQEDWEKFRKWQEGKTGFPLVDANMRELLMTGFMSNRGRQNVASFLTKNLGINWQMGAEWFESLLIDYDVCSNWGNWNYTAGVGNDARGFRYFNIPKQAKDYDPEGKYVKHWLPELARVPAPKIHEPGKLSPAEQEKFGVKIGINYPQPMIDLWQSVKENEKIYNSALKPSIRKQKYSMADRY</sequence>
<dbReference type="PROSITE" id="PS51645">
    <property type="entry name" value="PHR_CRY_ALPHA_BETA"/>
    <property type="match status" value="1"/>
</dbReference>
<evidence type="ECO:0000256" key="2">
    <source>
        <dbReference type="ARBA" id="ARBA00017881"/>
    </source>
</evidence>
<dbReference type="Pfam" id="PF00875">
    <property type="entry name" value="DNA_photolyase"/>
    <property type="match status" value="1"/>
</dbReference>
<dbReference type="PROSITE" id="PS00394">
    <property type="entry name" value="DNA_PHOTOLYASES_1_1"/>
    <property type="match status" value="1"/>
</dbReference>
<protein>
    <recommendedName>
        <fullName evidence="2 8">Cryptochrome DASH</fullName>
    </recommendedName>
</protein>
<dbReference type="InterPro" id="IPR002081">
    <property type="entry name" value="Cryptochrome/DNA_photolyase_1"/>
</dbReference>
<feature type="binding site" evidence="6">
    <location>
        <begin position="287"/>
        <end position="294"/>
    </location>
    <ligand>
        <name>FAD</name>
        <dbReference type="ChEBI" id="CHEBI:57692"/>
    </ligand>
</feature>
<dbReference type="NCBIfam" id="TIGR02765">
    <property type="entry name" value="crypto_DASH"/>
    <property type="match status" value="1"/>
</dbReference>
<dbReference type="EMBL" id="RCBY01000173">
    <property type="protein sequence ID" value="RQH30784.1"/>
    <property type="molecule type" value="Genomic_DNA"/>
</dbReference>
<dbReference type="GO" id="GO:0000719">
    <property type="term" value="P:photoreactive repair"/>
    <property type="evidence" value="ECO:0007669"/>
    <property type="project" value="TreeGrafter"/>
</dbReference>
<proteinExistence type="inferred from homology"/>
<feature type="binding site" evidence="6">
    <location>
        <position position="234"/>
    </location>
    <ligand>
        <name>FAD</name>
        <dbReference type="ChEBI" id="CHEBI:57692"/>
    </ligand>
</feature>
<dbReference type="InterPro" id="IPR018394">
    <property type="entry name" value="DNA_photolyase_1_CS_C"/>
</dbReference>
<dbReference type="RefSeq" id="WP_124146011.1">
    <property type="nucleotide sequence ID" value="NZ_CAWOKI010000133.1"/>
</dbReference>
<dbReference type="OrthoDB" id="9772484at2"/>
<evidence type="ECO:0000313" key="11">
    <source>
        <dbReference type="Proteomes" id="UP000269154"/>
    </source>
</evidence>
<evidence type="ECO:0000256" key="7">
    <source>
        <dbReference type="PIRSR" id="PIRSR602081-2"/>
    </source>
</evidence>
<evidence type="ECO:0000256" key="4">
    <source>
        <dbReference type="ARBA" id="ARBA00022827"/>
    </source>
</evidence>
<feature type="binding site" evidence="6">
    <location>
        <begin position="384"/>
        <end position="386"/>
    </location>
    <ligand>
        <name>FAD</name>
        <dbReference type="ChEBI" id="CHEBI:57692"/>
    </ligand>
</feature>
<feature type="site" description="Electron transfer via tryptophanyl radical" evidence="7">
    <location>
        <position position="371"/>
    </location>
</feature>
<feature type="site" description="Electron transfer via tryptophanyl radical" evidence="7">
    <location>
        <position position="394"/>
    </location>
</feature>
<gene>
    <name evidence="10" type="ORF">D5R40_23625</name>
</gene>
<feature type="domain" description="Photolyase/cryptochrome alpha/beta" evidence="9">
    <location>
        <begin position="4"/>
        <end position="138"/>
    </location>
</feature>
<dbReference type="InterPro" id="IPR014133">
    <property type="entry name" value="Cry_DASH"/>
</dbReference>
<keyword evidence="11" id="KW-1185">Reference proteome</keyword>
<dbReference type="InterPro" id="IPR036155">
    <property type="entry name" value="Crypto/Photolyase_N_sf"/>
</dbReference>
<comment type="cofactor">
    <cofactor evidence="8">
        <name>(6R)-5,10-methylene-5,6,7,8-tetrahydrofolate</name>
        <dbReference type="ChEBI" id="CHEBI:15636"/>
    </cofactor>
    <text evidence="8">Binds 1 5,10-methenyltetrahydrofolate (MTHF) per subunit.</text>
</comment>
<dbReference type="AlphaFoldDB" id="A0A3N6P3W5"/>
<keyword evidence="5 8" id="KW-0157">Chromophore</keyword>
<comment type="similarity">
    <text evidence="1 8">Belongs to the DNA photolyase class-1 family.</text>
</comment>
<comment type="caution">
    <text evidence="10">The sequence shown here is derived from an EMBL/GenBank/DDBJ whole genome shotgun (WGS) entry which is preliminary data.</text>
</comment>
<dbReference type="PANTHER" id="PTHR11455:SF22">
    <property type="entry name" value="CRYPTOCHROME DASH"/>
    <property type="match status" value="1"/>
</dbReference>
<evidence type="ECO:0000256" key="8">
    <source>
        <dbReference type="RuleBase" id="RU367151"/>
    </source>
</evidence>
<dbReference type="InterPro" id="IPR006050">
    <property type="entry name" value="DNA_photolyase_N"/>
</dbReference>
<evidence type="ECO:0000256" key="6">
    <source>
        <dbReference type="PIRSR" id="PIRSR602081-1"/>
    </source>
</evidence>
<dbReference type="GO" id="GO:0003677">
    <property type="term" value="F:DNA binding"/>
    <property type="evidence" value="ECO:0007669"/>
    <property type="project" value="TreeGrafter"/>
</dbReference>
<comment type="function">
    <text evidence="8">May have a photoreceptor function.</text>
</comment>
<name>A0A3N6P3W5_9CYAN</name>
<dbReference type="InterPro" id="IPR036134">
    <property type="entry name" value="Crypto/Photolyase_FAD-like_sf"/>
</dbReference>
<dbReference type="Pfam" id="PF03441">
    <property type="entry name" value="FAD_binding_7"/>
    <property type="match status" value="1"/>
</dbReference>
<reference evidence="10 11" key="1">
    <citation type="journal article" date="2018" name="ACS Chem. Biol.">
        <title>Ketoreductase domain dysfunction expands chemodiversity: malyngamide biosynthesis in the cyanobacterium Okeania hirsuta.</title>
        <authorList>
            <person name="Moss N.A."/>
            <person name="Leao T."/>
            <person name="Rankin M."/>
            <person name="McCullough T.M."/>
            <person name="Qu P."/>
            <person name="Korobeynikov A."/>
            <person name="Smith J.L."/>
            <person name="Gerwick L."/>
            <person name="Gerwick W.H."/>
        </authorList>
    </citation>
    <scope>NUCLEOTIDE SEQUENCE [LARGE SCALE GENOMIC DNA]</scope>
    <source>
        <strain evidence="10 11">PAB10Feb10-1</strain>
    </source>
</reference>
<evidence type="ECO:0000313" key="10">
    <source>
        <dbReference type="EMBL" id="RQH30784.1"/>
    </source>
</evidence>
<feature type="binding site" evidence="6">
    <location>
        <begin position="247"/>
        <end position="251"/>
    </location>
    <ligand>
        <name>FAD</name>
        <dbReference type="ChEBI" id="CHEBI:57692"/>
    </ligand>
</feature>
<accession>A0A3N6P3W5</accession>
<dbReference type="Gene3D" id="3.40.50.620">
    <property type="entry name" value="HUPs"/>
    <property type="match status" value="1"/>
</dbReference>
<dbReference type="Proteomes" id="UP000269154">
    <property type="component" value="Unassembled WGS sequence"/>
</dbReference>